<reference evidence="1" key="1">
    <citation type="submission" date="2023-05" db="EMBL/GenBank/DDBJ databases">
        <authorList>
            <person name="Stuckert A."/>
        </authorList>
    </citation>
    <scope>NUCLEOTIDE SEQUENCE</scope>
</reference>
<protein>
    <submittedName>
        <fullName evidence="1">Uncharacterized protein</fullName>
    </submittedName>
</protein>
<dbReference type="Proteomes" id="UP001162483">
    <property type="component" value="Unassembled WGS sequence"/>
</dbReference>
<evidence type="ECO:0000313" key="2">
    <source>
        <dbReference type="Proteomes" id="UP001162483"/>
    </source>
</evidence>
<accession>A0ABN9BWS8</accession>
<name>A0ABN9BWS8_9NEOB</name>
<sequence length="44" mass="4698">MARIDVPSWRSWTAFATSVGSRYHLMLPGLGTRGGLTTHGAPGQ</sequence>
<comment type="caution">
    <text evidence="1">The sequence shown here is derived from an EMBL/GenBank/DDBJ whole genome shotgun (WGS) entry which is preliminary data.</text>
</comment>
<proteinExistence type="predicted"/>
<evidence type="ECO:0000313" key="1">
    <source>
        <dbReference type="EMBL" id="CAI9552179.1"/>
    </source>
</evidence>
<dbReference type="EMBL" id="CATNWA010006480">
    <property type="protein sequence ID" value="CAI9552179.1"/>
    <property type="molecule type" value="Genomic_DNA"/>
</dbReference>
<keyword evidence="2" id="KW-1185">Reference proteome</keyword>
<organism evidence="1 2">
    <name type="scientific">Staurois parvus</name>
    <dbReference type="NCBI Taxonomy" id="386267"/>
    <lineage>
        <taxon>Eukaryota</taxon>
        <taxon>Metazoa</taxon>
        <taxon>Chordata</taxon>
        <taxon>Craniata</taxon>
        <taxon>Vertebrata</taxon>
        <taxon>Euteleostomi</taxon>
        <taxon>Amphibia</taxon>
        <taxon>Batrachia</taxon>
        <taxon>Anura</taxon>
        <taxon>Neobatrachia</taxon>
        <taxon>Ranoidea</taxon>
        <taxon>Ranidae</taxon>
        <taxon>Staurois</taxon>
    </lineage>
</organism>
<gene>
    <name evidence="1" type="ORF">SPARVUS_LOCUS3843718</name>
</gene>